<dbReference type="Gene3D" id="2.60.40.420">
    <property type="entry name" value="Cupredoxins - blue copper proteins"/>
    <property type="match status" value="1"/>
</dbReference>
<dbReference type="EMBL" id="JBGOSP010000003">
    <property type="protein sequence ID" value="MFA3836122.1"/>
    <property type="molecule type" value="Genomic_DNA"/>
</dbReference>
<name>A0ABV4SCF8_9ACTN</name>
<reference evidence="2 3" key="1">
    <citation type="submission" date="2024-08" db="EMBL/GenBank/DDBJ databases">
        <title>Genome sequence of Streptomyces aureus CACIA-1.46HGO.</title>
        <authorList>
            <person name="Evangelista-Martinez Z."/>
        </authorList>
    </citation>
    <scope>NUCLEOTIDE SEQUENCE [LARGE SCALE GENOMIC DNA]</scope>
    <source>
        <strain evidence="2 3">CACIA-1.46HGO</strain>
    </source>
</reference>
<protein>
    <recommendedName>
        <fullName evidence="4">Plastocyanin-like domain-containing protein</fullName>
    </recommendedName>
</protein>
<accession>A0ABV4SCF8</accession>
<proteinExistence type="predicted"/>
<evidence type="ECO:0000256" key="1">
    <source>
        <dbReference type="SAM" id="MobiDB-lite"/>
    </source>
</evidence>
<feature type="region of interest" description="Disordered" evidence="1">
    <location>
        <begin position="27"/>
        <end position="46"/>
    </location>
</feature>
<gene>
    <name evidence="2" type="ORF">ACEG43_08020</name>
</gene>
<dbReference type="RefSeq" id="WP_372561994.1">
    <property type="nucleotide sequence ID" value="NZ_JBGOSP010000003.1"/>
</dbReference>
<comment type="caution">
    <text evidence="2">The sequence shown here is derived from an EMBL/GenBank/DDBJ whole genome shotgun (WGS) entry which is preliminary data.</text>
</comment>
<dbReference type="Proteomes" id="UP001571476">
    <property type="component" value="Unassembled WGS sequence"/>
</dbReference>
<sequence length="46" mass="4914">MHIHLADFQILGRGTYDVSGFDVTAGGTRAPLAPDQATPVPLPPRR</sequence>
<dbReference type="InterPro" id="IPR008972">
    <property type="entry name" value="Cupredoxin"/>
</dbReference>
<evidence type="ECO:0000313" key="2">
    <source>
        <dbReference type="EMBL" id="MFA3836122.1"/>
    </source>
</evidence>
<evidence type="ECO:0000313" key="3">
    <source>
        <dbReference type="Proteomes" id="UP001571476"/>
    </source>
</evidence>
<keyword evidence="3" id="KW-1185">Reference proteome</keyword>
<organism evidence="2 3">
    <name type="scientific">Streptomyces aureus</name>
    <dbReference type="NCBI Taxonomy" id="193461"/>
    <lineage>
        <taxon>Bacteria</taxon>
        <taxon>Bacillati</taxon>
        <taxon>Actinomycetota</taxon>
        <taxon>Actinomycetes</taxon>
        <taxon>Kitasatosporales</taxon>
        <taxon>Streptomycetaceae</taxon>
        <taxon>Streptomyces</taxon>
    </lineage>
</organism>
<evidence type="ECO:0008006" key="4">
    <source>
        <dbReference type="Google" id="ProtNLM"/>
    </source>
</evidence>